<sequence>MRFYFTDNELLHHLESSLVLKDINIIRRIYSSDGILHVVNNILQRVIINDVPVEKITINNHDFIVDRSTIKYETGFFQISPKHIGETVTIRTYTIANAIDPNAIDPNAIAIDPNEIKLVIEKHSNNIIEIYFLTDSEKHISTFLSSLNLC</sequence>
<accession>A0A6C0IHP1</accession>
<reference evidence="1" key="1">
    <citation type="journal article" date="2020" name="Nature">
        <title>Giant virus diversity and host interactions through global metagenomics.</title>
        <authorList>
            <person name="Schulz F."/>
            <person name="Roux S."/>
            <person name="Paez-Espino D."/>
            <person name="Jungbluth S."/>
            <person name="Walsh D.A."/>
            <person name="Denef V.J."/>
            <person name="McMahon K.D."/>
            <person name="Konstantinidis K.T."/>
            <person name="Eloe-Fadrosh E.A."/>
            <person name="Kyrpides N.C."/>
            <person name="Woyke T."/>
        </authorList>
    </citation>
    <scope>NUCLEOTIDE SEQUENCE</scope>
    <source>
        <strain evidence="1">GVMAG-M-3300023184-89</strain>
    </source>
</reference>
<organism evidence="1">
    <name type="scientific">viral metagenome</name>
    <dbReference type="NCBI Taxonomy" id="1070528"/>
    <lineage>
        <taxon>unclassified sequences</taxon>
        <taxon>metagenomes</taxon>
        <taxon>organismal metagenomes</taxon>
    </lineage>
</organism>
<evidence type="ECO:0000313" key="1">
    <source>
        <dbReference type="EMBL" id="QHT92751.1"/>
    </source>
</evidence>
<name>A0A6C0IHP1_9ZZZZ</name>
<proteinExistence type="predicted"/>
<protein>
    <submittedName>
        <fullName evidence="1">Uncharacterized protein</fullName>
    </submittedName>
</protein>
<dbReference type="EMBL" id="MN740194">
    <property type="protein sequence ID" value="QHT92751.1"/>
    <property type="molecule type" value="Genomic_DNA"/>
</dbReference>
<dbReference type="AlphaFoldDB" id="A0A6C0IHP1"/>